<keyword evidence="5" id="KW-1185">Reference proteome</keyword>
<evidence type="ECO:0000259" key="3">
    <source>
        <dbReference type="PROSITE" id="PS51384"/>
    </source>
</evidence>
<dbReference type="EMBL" id="JACEFO010002067">
    <property type="protein sequence ID" value="KAF8686192.1"/>
    <property type="molecule type" value="Genomic_DNA"/>
</dbReference>
<evidence type="ECO:0000313" key="5">
    <source>
        <dbReference type="Proteomes" id="UP000636709"/>
    </source>
</evidence>
<organism evidence="4 5">
    <name type="scientific">Digitaria exilis</name>
    <dbReference type="NCBI Taxonomy" id="1010633"/>
    <lineage>
        <taxon>Eukaryota</taxon>
        <taxon>Viridiplantae</taxon>
        <taxon>Streptophyta</taxon>
        <taxon>Embryophyta</taxon>
        <taxon>Tracheophyta</taxon>
        <taxon>Spermatophyta</taxon>
        <taxon>Magnoliopsida</taxon>
        <taxon>Liliopsida</taxon>
        <taxon>Poales</taxon>
        <taxon>Poaceae</taxon>
        <taxon>PACMAD clade</taxon>
        <taxon>Panicoideae</taxon>
        <taxon>Panicodae</taxon>
        <taxon>Paniceae</taxon>
        <taxon>Anthephorinae</taxon>
        <taxon>Digitaria</taxon>
    </lineage>
</organism>
<feature type="compositionally biased region" description="Gly residues" evidence="1">
    <location>
        <begin position="273"/>
        <end position="283"/>
    </location>
</feature>
<protein>
    <recommendedName>
        <fullName evidence="3">FAD-binding FR-type domain-containing protein</fullName>
    </recommendedName>
</protein>
<dbReference type="AlphaFoldDB" id="A0A835B414"/>
<dbReference type="Proteomes" id="UP000636709">
    <property type="component" value="Unassembled WGS sequence"/>
</dbReference>
<evidence type="ECO:0000313" key="4">
    <source>
        <dbReference type="EMBL" id="KAF8686192.1"/>
    </source>
</evidence>
<dbReference type="InterPro" id="IPR017938">
    <property type="entry name" value="Riboflavin_synthase-like_b-brl"/>
</dbReference>
<gene>
    <name evidence="4" type="ORF">HU200_043635</name>
</gene>
<dbReference type="PROSITE" id="PS51384">
    <property type="entry name" value="FAD_FR"/>
    <property type="match status" value="1"/>
</dbReference>
<feature type="region of interest" description="Disordered" evidence="1">
    <location>
        <begin position="1"/>
        <end position="24"/>
    </location>
</feature>
<dbReference type="SUPFAM" id="SSF63380">
    <property type="entry name" value="Riboflavin synthase domain-like"/>
    <property type="match status" value="1"/>
</dbReference>
<reference evidence="4" key="1">
    <citation type="submission" date="2020-07" db="EMBL/GenBank/DDBJ databases">
        <title>Genome sequence and genetic diversity analysis of an under-domesticated orphan crop, white fonio (Digitaria exilis).</title>
        <authorList>
            <person name="Bennetzen J.L."/>
            <person name="Chen S."/>
            <person name="Ma X."/>
            <person name="Wang X."/>
            <person name="Yssel A.E.J."/>
            <person name="Chaluvadi S.R."/>
            <person name="Johnson M."/>
            <person name="Gangashetty P."/>
            <person name="Hamidou F."/>
            <person name="Sanogo M.D."/>
            <person name="Zwaenepoel A."/>
            <person name="Wallace J."/>
            <person name="Van De Peer Y."/>
            <person name="Van Deynze A."/>
        </authorList>
    </citation>
    <scope>NUCLEOTIDE SEQUENCE</scope>
    <source>
        <tissue evidence="4">Leaves</tissue>
    </source>
</reference>
<proteinExistence type="predicted"/>
<keyword evidence="2" id="KW-0472">Membrane</keyword>
<dbReference type="PANTHER" id="PTHR47215:SF1">
    <property type="entry name" value="F9L1.8 PROTEIN"/>
    <property type="match status" value="1"/>
</dbReference>
<evidence type="ECO:0000256" key="2">
    <source>
        <dbReference type="SAM" id="Phobius"/>
    </source>
</evidence>
<feature type="region of interest" description="Disordered" evidence="1">
    <location>
        <begin position="269"/>
        <end position="289"/>
    </location>
</feature>
<dbReference type="InterPro" id="IPR017927">
    <property type="entry name" value="FAD-bd_FR_type"/>
</dbReference>
<comment type="caution">
    <text evidence="4">The sequence shown here is derived from an EMBL/GenBank/DDBJ whole genome shotgun (WGS) entry which is preliminary data.</text>
</comment>
<name>A0A835B414_9POAL</name>
<dbReference type="OrthoDB" id="1856718at2759"/>
<accession>A0A835B414</accession>
<feature type="transmembrane region" description="Helical" evidence="2">
    <location>
        <begin position="327"/>
        <end position="347"/>
    </location>
</feature>
<sequence length="380" mass="39018">MAAISAPPRPPRLALPLHPSHTSSAALPPMRALPILRGRLRRLTTAVHAVKQDAAVWTPAPVSAVGAATADGSIFHVAVDLSDAADLADSYTSPGQYLQIRVPSGGGEELKPAFMAVASPPGAGARFEFLVKSVPGTTAERLCGLRDGDVVELGAVMGKGFPLERITPADAAQTVLIFAAGTGISLEPVFQKAAFRARLGAIKRKATGYPRALGVGGPLGGHGGGGGQGRAAVLEDAWGRRRQGGDLSGSTVEEEAGAAVMRGGAVAKKEAEGGGGGSRGGGVAAEEAEESGSGRRCVGKMRVAGWGCVGDRKARGNIRDAPLLLSYYWFAGTYVLLMALILQHAFLRGKNIVNPSSTGAVLCGQRQMQEVRTFVVSGSL</sequence>
<dbReference type="PANTHER" id="PTHR47215">
    <property type="match status" value="1"/>
</dbReference>
<keyword evidence="2" id="KW-0812">Transmembrane</keyword>
<evidence type="ECO:0000256" key="1">
    <source>
        <dbReference type="SAM" id="MobiDB-lite"/>
    </source>
</evidence>
<feature type="domain" description="FAD-binding FR-type" evidence="3">
    <location>
        <begin position="55"/>
        <end position="163"/>
    </location>
</feature>
<dbReference type="Gene3D" id="2.40.30.10">
    <property type="entry name" value="Translation factors"/>
    <property type="match status" value="1"/>
</dbReference>
<dbReference type="GO" id="GO:0016491">
    <property type="term" value="F:oxidoreductase activity"/>
    <property type="evidence" value="ECO:0007669"/>
    <property type="project" value="InterPro"/>
</dbReference>
<keyword evidence="2" id="KW-1133">Transmembrane helix</keyword>